<evidence type="ECO:0000259" key="3">
    <source>
        <dbReference type="SMART" id="SM00829"/>
    </source>
</evidence>
<accession>A0A0N0NMD2</accession>
<dbReference type="InterPro" id="IPR013154">
    <property type="entry name" value="ADH-like_N"/>
</dbReference>
<evidence type="ECO:0000256" key="2">
    <source>
        <dbReference type="ARBA" id="ARBA00023002"/>
    </source>
</evidence>
<dbReference type="STRING" id="1664694.A0A0N0NMD2"/>
<dbReference type="SMART" id="SM00829">
    <property type="entry name" value="PKS_ER"/>
    <property type="match status" value="1"/>
</dbReference>
<dbReference type="PANTHER" id="PTHR45348">
    <property type="entry name" value="HYPOTHETICAL OXIDOREDUCTASE (EUROFUNG)"/>
    <property type="match status" value="1"/>
</dbReference>
<dbReference type="EMBL" id="LFJN01000012">
    <property type="protein sequence ID" value="KPI40321.1"/>
    <property type="molecule type" value="Genomic_DNA"/>
</dbReference>
<dbReference type="Proteomes" id="UP000038010">
    <property type="component" value="Unassembled WGS sequence"/>
</dbReference>
<reference evidence="4 5" key="1">
    <citation type="submission" date="2015-06" db="EMBL/GenBank/DDBJ databases">
        <title>Draft genome of the ant-associated black yeast Phialophora attae CBS 131958.</title>
        <authorList>
            <person name="Moreno L.F."/>
            <person name="Stielow B.J."/>
            <person name="de Hoog S."/>
            <person name="Vicente V.A."/>
            <person name="Weiss V.A."/>
            <person name="de Vries M."/>
            <person name="Cruz L.M."/>
            <person name="Souza E.M."/>
        </authorList>
    </citation>
    <scope>NUCLEOTIDE SEQUENCE [LARGE SCALE GENOMIC DNA]</scope>
    <source>
        <strain evidence="4 5">CBS 131958</strain>
    </source>
</reference>
<dbReference type="Pfam" id="PF00107">
    <property type="entry name" value="ADH_zinc_N"/>
    <property type="match status" value="1"/>
</dbReference>
<evidence type="ECO:0000313" key="5">
    <source>
        <dbReference type="Proteomes" id="UP000038010"/>
    </source>
</evidence>
<dbReference type="InterPro" id="IPR011032">
    <property type="entry name" value="GroES-like_sf"/>
</dbReference>
<dbReference type="GeneID" id="28739680"/>
<dbReference type="InterPro" id="IPR020843">
    <property type="entry name" value="ER"/>
</dbReference>
<dbReference type="SUPFAM" id="SSF50129">
    <property type="entry name" value="GroES-like"/>
    <property type="match status" value="1"/>
</dbReference>
<dbReference type="CDD" id="cd08249">
    <property type="entry name" value="enoyl_reductase_like"/>
    <property type="match status" value="1"/>
</dbReference>
<protein>
    <submittedName>
        <fullName evidence="4">Enoyl LovC</fullName>
    </submittedName>
</protein>
<dbReference type="InterPro" id="IPR047122">
    <property type="entry name" value="Trans-enoyl_RdTase-like"/>
</dbReference>
<gene>
    <name evidence="4" type="ORF">AB675_7431</name>
</gene>
<comment type="similarity">
    <text evidence="1">Belongs to the zinc-containing alcohol dehydrogenase family.</text>
</comment>
<feature type="domain" description="Enoyl reductase (ER)" evidence="3">
    <location>
        <begin position="17"/>
        <end position="345"/>
    </location>
</feature>
<dbReference type="VEuPathDB" id="FungiDB:AB675_7431"/>
<comment type="caution">
    <text evidence="4">The sequence shown here is derived from an EMBL/GenBank/DDBJ whole genome shotgun (WGS) entry which is preliminary data.</text>
</comment>
<keyword evidence="2" id="KW-0560">Oxidoreductase</keyword>
<dbReference type="SUPFAM" id="SSF51735">
    <property type="entry name" value="NAD(P)-binding Rossmann-fold domains"/>
    <property type="match status" value="1"/>
</dbReference>
<proteinExistence type="inferred from homology"/>
<sequence length="353" mass="38347">MSLQQRTQRALLVKDVGKPVVHVNDWPIPQPGKDQVQIRVSIAGVNPHVQKARDWGLFIKENLPAVVTNDVVGKVTALGEGVTKYSIGDRVVTHASFRPPWVQGGLQQYAIVDVEHSAKVPDSITDDEAATLPTNVMAPLISIFDPSYLGIPAPWTSQASSFDYKGTTLLVLGGGGNCGKFGVQLAALAGIGRIVVVGGDDHELKSLGATHVIDRHRSPDHVTSEIRDIVGDGLLYAYDAANMPATQHIGVNALSNTQRGKFARLMPIGPIDEAKISPKQNGFQLFDVHGVSHNKPETAVPFWTRLPDFLEEKKIRPTEYTVLSGLTAENINQVLDAYRSNQKVVKTNVHVEE</sequence>
<dbReference type="Pfam" id="PF08240">
    <property type="entry name" value="ADH_N"/>
    <property type="match status" value="1"/>
</dbReference>
<evidence type="ECO:0000256" key="1">
    <source>
        <dbReference type="ARBA" id="ARBA00008072"/>
    </source>
</evidence>
<keyword evidence="5" id="KW-1185">Reference proteome</keyword>
<name>A0A0N0NMD2_9EURO</name>
<dbReference type="OrthoDB" id="9992527at2759"/>
<dbReference type="InterPro" id="IPR036291">
    <property type="entry name" value="NAD(P)-bd_dom_sf"/>
</dbReference>
<dbReference type="GO" id="GO:0016651">
    <property type="term" value="F:oxidoreductase activity, acting on NAD(P)H"/>
    <property type="evidence" value="ECO:0007669"/>
    <property type="project" value="InterPro"/>
</dbReference>
<organism evidence="4 5">
    <name type="scientific">Cyphellophora attinorum</name>
    <dbReference type="NCBI Taxonomy" id="1664694"/>
    <lineage>
        <taxon>Eukaryota</taxon>
        <taxon>Fungi</taxon>
        <taxon>Dikarya</taxon>
        <taxon>Ascomycota</taxon>
        <taxon>Pezizomycotina</taxon>
        <taxon>Eurotiomycetes</taxon>
        <taxon>Chaetothyriomycetidae</taxon>
        <taxon>Chaetothyriales</taxon>
        <taxon>Cyphellophoraceae</taxon>
        <taxon>Cyphellophora</taxon>
    </lineage>
</organism>
<dbReference type="RefSeq" id="XP_018000284.1">
    <property type="nucleotide sequence ID" value="XM_018147800.1"/>
</dbReference>
<dbReference type="PANTHER" id="PTHR45348:SF2">
    <property type="entry name" value="ZINC-TYPE ALCOHOL DEHYDROGENASE-LIKE PROTEIN C2E1P3.01"/>
    <property type="match status" value="1"/>
</dbReference>
<dbReference type="AlphaFoldDB" id="A0A0N0NMD2"/>
<dbReference type="InterPro" id="IPR013149">
    <property type="entry name" value="ADH-like_C"/>
</dbReference>
<dbReference type="Gene3D" id="3.90.180.10">
    <property type="entry name" value="Medium-chain alcohol dehydrogenases, catalytic domain"/>
    <property type="match status" value="1"/>
</dbReference>
<dbReference type="Gene3D" id="3.40.50.720">
    <property type="entry name" value="NAD(P)-binding Rossmann-like Domain"/>
    <property type="match status" value="1"/>
</dbReference>
<evidence type="ECO:0000313" key="4">
    <source>
        <dbReference type="EMBL" id="KPI40321.1"/>
    </source>
</evidence>